<dbReference type="Pfam" id="PF14905">
    <property type="entry name" value="OMP_b-brl_3"/>
    <property type="match status" value="1"/>
</dbReference>
<organism evidence="5 6">
    <name type="scientific">Chryseobacterium defluvii</name>
    <dbReference type="NCBI Taxonomy" id="160396"/>
    <lineage>
        <taxon>Bacteria</taxon>
        <taxon>Pseudomonadati</taxon>
        <taxon>Bacteroidota</taxon>
        <taxon>Flavobacteriia</taxon>
        <taxon>Flavobacteriales</taxon>
        <taxon>Weeksellaceae</taxon>
        <taxon>Chryseobacterium group</taxon>
        <taxon>Chryseobacterium</taxon>
    </lineage>
</organism>
<evidence type="ECO:0000259" key="4">
    <source>
        <dbReference type="Pfam" id="PF14905"/>
    </source>
</evidence>
<evidence type="ECO:0000256" key="3">
    <source>
        <dbReference type="ARBA" id="ARBA00023237"/>
    </source>
</evidence>
<gene>
    <name evidence="5" type="ORF">HNP38_002423</name>
</gene>
<dbReference type="InterPro" id="IPR041700">
    <property type="entry name" value="OMP_b-brl_3"/>
</dbReference>
<dbReference type="GO" id="GO:0009279">
    <property type="term" value="C:cell outer membrane"/>
    <property type="evidence" value="ECO:0007669"/>
    <property type="project" value="UniProtKB-SubCell"/>
</dbReference>
<sequence>MIKQIILVFLFFPVLFYSQEKNNDSINKIIEKQIQEVEIIAKKKLIERKVDRLIFNVENSISAIGGDALDALKVTPSIRVQNDQISMVGKNNMSVMIDDRLMQLSGDELTNFLKTIRSEDIKSIEVITNPPAKYDAQGNSGIVNIKLKKAKKNSISGNLKTSYTQATHPLGVFGGGLNYQKDKLTITSNINYNNGSIAPYQEYTIYYPSYTWFETNDKRRFLNSLSGRVALDYQVSPKTTMGVQYSGVLSKPLVKGKNTSYITSNSSTLDSLIITPSRTEIDRKTHSLNFHSITKVDTLGTQYSVDVDYFKFTSFLDNIFNTNTFLSNNVPIPNRYISANTISNQNIDIYSAKFDYEMPLKWVNLSFGGKVSFINNDSKVSYFDTSSMSPIFDSSKSNIFNYKENIQAIYLSGNKKLSEKWDLQLGLRLESTQTKGFSETLNQTNKNNYNKLFPTFYLTYKATENSTWGLNYSKRIDRPSYSDLNPFRFYSSAYNYSEGNPFLQPFFIDNIDLSLSYKNFYTSLYVTNMTNGFDQVTFVSNENPGQFVIPYNFYKQLNVGIMQNYTFNKFAWFESNNSLSIYYAKTTSDLINTLPRIDNWTVSFNSNNSFILNKSKTFRAEFGFTYQSPSVAGSYSLSKFYYFDAGVRYSVLNKKLHIGLNAMDIFRTNRPIFTQVVNGIVQRNNEYDDTQKIRLSLTWNFGKQLKSEKRDQSNEDEKNRVK</sequence>
<dbReference type="AlphaFoldDB" id="A0A840KCC8"/>
<dbReference type="Gene3D" id="2.170.130.10">
    <property type="entry name" value="TonB-dependent receptor, plug domain"/>
    <property type="match status" value="1"/>
</dbReference>
<dbReference type="PANTHER" id="PTHR40980:SF4">
    <property type="entry name" value="TONB-DEPENDENT RECEPTOR-LIKE BETA-BARREL DOMAIN-CONTAINING PROTEIN"/>
    <property type="match status" value="1"/>
</dbReference>
<keyword evidence="5" id="KW-0675">Receptor</keyword>
<name>A0A840KCC8_9FLAO</name>
<evidence type="ECO:0000313" key="5">
    <source>
        <dbReference type="EMBL" id="MBB4807119.1"/>
    </source>
</evidence>
<dbReference type="EMBL" id="JACHLE010000003">
    <property type="protein sequence ID" value="MBB4807119.1"/>
    <property type="molecule type" value="Genomic_DNA"/>
</dbReference>
<feature type="domain" description="Outer membrane protein beta-barrel" evidence="4">
    <location>
        <begin position="295"/>
        <end position="699"/>
    </location>
</feature>
<keyword evidence="2" id="KW-0472">Membrane</keyword>
<dbReference type="RefSeq" id="WP_184189748.1">
    <property type="nucleotide sequence ID" value="NZ_JACHLE010000003.1"/>
</dbReference>
<evidence type="ECO:0000313" key="6">
    <source>
        <dbReference type="Proteomes" id="UP000592180"/>
    </source>
</evidence>
<dbReference type="SUPFAM" id="SSF56935">
    <property type="entry name" value="Porins"/>
    <property type="match status" value="1"/>
</dbReference>
<comment type="subcellular location">
    <subcellularLocation>
        <location evidence="1">Cell outer membrane</location>
    </subcellularLocation>
</comment>
<dbReference type="InterPro" id="IPR036942">
    <property type="entry name" value="Beta-barrel_TonB_sf"/>
</dbReference>
<evidence type="ECO:0000256" key="1">
    <source>
        <dbReference type="ARBA" id="ARBA00004442"/>
    </source>
</evidence>
<reference evidence="5 6" key="1">
    <citation type="submission" date="2020-08" db="EMBL/GenBank/DDBJ databases">
        <title>Functional genomics of gut bacteria from endangered species of beetles.</title>
        <authorList>
            <person name="Carlos-Shanley C."/>
        </authorList>
    </citation>
    <scope>NUCLEOTIDE SEQUENCE [LARGE SCALE GENOMIC DNA]</scope>
    <source>
        <strain evidence="5 6">S00151</strain>
    </source>
</reference>
<accession>A0A840KCC8</accession>
<protein>
    <submittedName>
        <fullName evidence="5">Outer membrane receptor protein involved in Fe transport</fullName>
    </submittedName>
</protein>
<dbReference type="PANTHER" id="PTHR40980">
    <property type="entry name" value="PLUG DOMAIN-CONTAINING PROTEIN"/>
    <property type="match status" value="1"/>
</dbReference>
<evidence type="ECO:0000256" key="2">
    <source>
        <dbReference type="ARBA" id="ARBA00023136"/>
    </source>
</evidence>
<keyword evidence="3" id="KW-0998">Cell outer membrane</keyword>
<dbReference type="InterPro" id="IPR037066">
    <property type="entry name" value="Plug_dom_sf"/>
</dbReference>
<keyword evidence="6" id="KW-1185">Reference proteome</keyword>
<dbReference type="Gene3D" id="2.40.170.20">
    <property type="entry name" value="TonB-dependent receptor, beta-barrel domain"/>
    <property type="match status" value="1"/>
</dbReference>
<dbReference type="Proteomes" id="UP000592180">
    <property type="component" value="Unassembled WGS sequence"/>
</dbReference>
<proteinExistence type="predicted"/>
<comment type="caution">
    <text evidence="5">The sequence shown here is derived from an EMBL/GenBank/DDBJ whole genome shotgun (WGS) entry which is preliminary data.</text>
</comment>